<feature type="region of interest" description="Disordered" evidence="1">
    <location>
        <begin position="134"/>
        <end position="243"/>
    </location>
</feature>
<feature type="compositionally biased region" description="Basic and acidic residues" evidence="1">
    <location>
        <begin position="138"/>
        <end position="149"/>
    </location>
</feature>
<feature type="compositionally biased region" description="Acidic residues" evidence="1">
    <location>
        <begin position="230"/>
        <end position="243"/>
    </location>
</feature>
<name>A0A2S2PNY9_SCHGA</name>
<protein>
    <submittedName>
        <fullName evidence="2">Uncharacterized protein</fullName>
    </submittedName>
</protein>
<evidence type="ECO:0000313" key="2">
    <source>
        <dbReference type="EMBL" id="MBY31172.1"/>
    </source>
</evidence>
<sequence length="243" mass="26924">MYSLLEYVLRRNKGPINYLKVLVNNKKNGKPAKIIMPISRVVSANPVVAVDHGSPTIMTFRNVYLHVTTKVPRSSTTDYGGNSYVKADGDKRIVSGEKTVTRQEEDDALVQRMCSEIISAVHRKIGEQLTATVASDTAAHRKSEPQQQERRRHSYRKISPRPVRENNRVDTLTSCPLAKSSNGVGAVDEGDDDRCDEDADQAPKVLKLNTAGEQVMLNSAKSREPPSDVSVDDIHDDDDDHTS</sequence>
<feature type="compositionally biased region" description="Acidic residues" evidence="1">
    <location>
        <begin position="188"/>
        <end position="200"/>
    </location>
</feature>
<dbReference type="EMBL" id="GGMR01018553">
    <property type="protein sequence ID" value="MBY31172.1"/>
    <property type="molecule type" value="Transcribed_RNA"/>
</dbReference>
<proteinExistence type="predicted"/>
<feature type="compositionally biased region" description="Basic residues" evidence="1">
    <location>
        <begin position="150"/>
        <end position="159"/>
    </location>
</feature>
<gene>
    <name evidence="2" type="ORF">g.176021</name>
</gene>
<accession>A0A2S2PNY9</accession>
<evidence type="ECO:0000256" key="1">
    <source>
        <dbReference type="SAM" id="MobiDB-lite"/>
    </source>
</evidence>
<organism evidence="2">
    <name type="scientific">Schizaphis graminum</name>
    <name type="common">Green bug aphid</name>
    <dbReference type="NCBI Taxonomy" id="13262"/>
    <lineage>
        <taxon>Eukaryota</taxon>
        <taxon>Metazoa</taxon>
        <taxon>Ecdysozoa</taxon>
        <taxon>Arthropoda</taxon>
        <taxon>Hexapoda</taxon>
        <taxon>Insecta</taxon>
        <taxon>Pterygota</taxon>
        <taxon>Neoptera</taxon>
        <taxon>Paraneoptera</taxon>
        <taxon>Hemiptera</taxon>
        <taxon>Sternorrhyncha</taxon>
        <taxon>Aphidomorpha</taxon>
        <taxon>Aphidoidea</taxon>
        <taxon>Aphididae</taxon>
        <taxon>Aphidini</taxon>
        <taxon>Schizaphis</taxon>
    </lineage>
</organism>
<dbReference type="AlphaFoldDB" id="A0A2S2PNY9"/>
<feature type="compositionally biased region" description="Polar residues" evidence="1">
    <location>
        <begin position="169"/>
        <end position="183"/>
    </location>
</feature>
<reference evidence="2" key="1">
    <citation type="submission" date="2018-04" db="EMBL/GenBank/DDBJ databases">
        <title>Transcriptome of Schizaphis graminum biotype I.</title>
        <authorList>
            <person name="Scully E.D."/>
            <person name="Geib S.M."/>
            <person name="Palmer N.A."/>
            <person name="Koch K."/>
            <person name="Bradshaw J."/>
            <person name="Heng-Moss T."/>
            <person name="Sarath G."/>
        </authorList>
    </citation>
    <scope>NUCLEOTIDE SEQUENCE</scope>
</reference>